<feature type="compositionally biased region" description="Low complexity" evidence="1">
    <location>
        <begin position="104"/>
        <end position="124"/>
    </location>
</feature>
<accession>A0A7T1TCW3</accession>
<feature type="region of interest" description="Disordered" evidence="1">
    <location>
        <begin position="415"/>
        <end position="464"/>
    </location>
</feature>
<feature type="compositionally biased region" description="Gly residues" evidence="1">
    <location>
        <begin position="195"/>
        <end position="204"/>
    </location>
</feature>
<feature type="compositionally biased region" description="Basic and acidic residues" evidence="1">
    <location>
        <begin position="35"/>
        <end position="58"/>
    </location>
</feature>
<evidence type="ECO:0000313" key="4">
    <source>
        <dbReference type="Proteomes" id="UP000595046"/>
    </source>
</evidence>
<feature type="compositionally biased region" description="Gly residues" evidence="1">
    <location>
        <begin position="143"/>
        <end position="168"/>
    </location>
</feature>
<feature type="compositionally biased region" description="Pro residues" evidence="1">
    <location>
        <begin position="208"/>
        <end position="220"/>
    </location>
</feature>
<feature type="compositionally biased region" description="Low complexity" evidence="1">
    <location>
        <begin position="415"/>
        <end position="441"/>
    </location>
</feature>
<evidence type="ECO:0000256" key="1">
    <source>
        <dbReference type="SAM" id="MobiDB-lite"/>
    </source>
</evidence>
<keyword evidence="2" id="KW-1133">Transmembrane helix</keyword>
<keyword evidence="2" id="KW-0812">Transmembrane</keyword>
<feature type="compositionally biased region" description="Low complexity" evidence="1">
    <location>
        <begin position="449"/>
        <end position="464"/>
    </location>
</feature>
<dbReference type="KEGG" id="sbat:G4Z16_11555"/>
<organism evidence="3 4">
    <name type="scientific">Streptomyces bathyalis</name>
    <dbReference type="NCBI Taxonomy" id="2710756"/>
    <lineage>
        <taxon>Bacteria</taxon>
        <taxon>Bacillati</taxon>
        <taxon>Actinomycetota</taxon>
        <taxon>Actinomycetes</taxon>
        <taxon>Kitasatosporales</taxon>
        <taxon>Streptomycetaceae</taxon>
        <taxon>Streptomyces</taxon>
    </lineage>
</organism>
<dbReference type="InterPro" id="IPR021224">
    <property type="entry name" value="DUF2690"/>
</dbReference>
<gene>
    <name evidence="3" type="ORF">G4Z16_11555</name>
</gene>
<keyword evidence="4" id="KW-1185">Reference proteome</keyword>
<evidence type="ECO:0000256" key="2">
    <source>
        <dbReference type="SAM" id="Phobius"/>
    </source>
</evidence>
<dbReference type="Pfam" id="PF10901">
    <property type="entry name" value="DUF2690"/>
    <property type="match status" value="1"/>
</dbReference>
<sequence>MRHDVTMEAIRVAQAREALGEFWDDEPAKGRKWGRNKDKSREKDKNRDKERSKGRDAESVGPEAAPKEEEWKEKTGENSIVVLEGSQQDSWDFFAPPSTSRIRAAGNSSAAAPAAHASPAAPAANRPPMDDETAVLRPRPLPGQGGHGGQGGRGDQAGRGHGSHGGRGAVTAGVPSQRVDVASWGTPSEHRSSGVRGGEGGKTGPGLTEPPRPGQGPPAYPGHGAVATPDSDGDGVPDGPHGPEGGRSSRGRRVAALLGGAAGVFAVLGAGVLVFGLPGGSPNSSAAPTPSPTASAPDLPAGVKCQGDSCNGKDPEKMGCGGQNVKSSNSAFVGPSMVEVRYSKVCKAAWGRITGAAQGDNLKISAGGEAASDKVGTTNDAYTEMVAVTSATEARACATLVAGTTGCTKLDATGQAGAEETAGTASSEDPGDAVDPAATDGTGTGTSGDTGNAEATAGTGEAVR</sequence>
<feature type="compositionally biased region" description="Basic and acidic residues" evidence="1">
    <location>
        <begin position="65"/>
        <end position="76"/>
    </location>
</feature>
<feature type="region of interest" description="Disordered" evidence="1">
    <location>
        <begin position="20"/>
        <end position="250"/>
    </location>
</feature>
<proteinExistence type="predicted"/>
<evidence type="ECO:0000313" key="3">
    <source>
        <dbReference type="EMBL" id="QPP10623.1"/>
    </source>
</evidence>
<reference evidence="4" key="1">
    <citation type="submission" date="2020-02" db="EMBL/GenBank/DDBJ databases">
        <title>Streptomyces sp. ASO4wet.</title>
        <authorList>
            <person name="Risdian C."/>
            <person name="Landwehr W."/>
            <person name="Schupp P."/>
            <person name="Wink J."/>
        </authorList>
    </citation>
    <scope>NUCLEOTIDE SEQUENCE [LARGE SCALE GENOMIC DNA]</scope>
    <source>
        <strain evidence="4">ASO4wet</strain>
    </source>
</reference>
<protein>
    <submittedName>
        <fullName evidence="3">DUF2690 domain-containing protein</fullName>
    </submittedName>
</protein>
<feature type="transmembrane region" description="Helical" evidence="2">
    <location>
        <begin position="254"/>
        <end position="277"/>
    </location>
</feature>
<dbReference type="EMBL" id="CP048882">
    <property type="protein sequence ID" value="QPP10623.1"/>
    <property type="molecule type" value="Genomic_DNA"/>
</dbReference>
<keyword evidence="2" id="KW-0472">Membrane</keyword>
<dbReference type="Proteomes" id="UP000595046">
    <property type="component" value="Chromosome"/>
</dbReference>
<dbReference type="AlphaFoldDB" id="A0A7T1TCW3"/>
<name>A0A7T1TCW3_9ACTN</name>